<protein>
    <submittedName>
        <fullName evidence="1">Uncharacterized protein</fullName>
    </submittedName>
</protein>
<reference evidence="1 2" key="1">
    <citation type="submission" date="2020-06" db="EMBL/GenBank/DDBJ databases">
        <title>Methanofollis fontis sp. nov., a methanogen isolated from marine sediments near a cold seep at Four-Way Closure Ridge offshore southwestern Taiwan.</title>
        <authorList>
            <person name="Chen S.-C."/>
            <person name="Teng N.-H."/>
            <person name="Lin Y.-S."/>
            <person name="Lai M.-C."/>
            <person name="Chen H.-H."/>
            <person name="Wang C.-C."/>
        </authorList>
    </citation>
    <scope>NUCLEOTIDE SEQUENCE [LARGE SCALE GENOMIC DNA]</scope>
    <source>
        <strain evidence="1 2">DSM 2702</strain>
    </source>
</reference>
<proteinExistence type="predicted"/>
<keyword evidence="2" id="KW-1185">Reference proteome</keyword>
<name>A0A7K4HL27_9EURY</name>
<dbReference type="AlphaFoldDB" id="A0A7K4HL27"/>
<gene>
    <name evidence="1" type="ORF">HWN36_01260</name>
</gene>
<evidence type="ECO:0000313" key="1">
    <source>
        <dbReference type="EMBL" id="NVO65976.1"/>
    </source>
</evidence>
<accession>A0A7K4HL27</accession>
<comment type="caution">
    <text evidence="1">The sequence shown here is derived from an EMBL/GenBank/DDBJ whole genome shotgun (WGS) entry which is preliminary data.</text>
</comment>
<organism evidence="1 2">
    <name type="scientific">Methanofollis tationis</name>
    <dbReference type="NCBI Taxonomy" id="81417"/>
    <lineage>
        <taxon>Archaea</taxon>
        <taxon>Methanobacteriati</taxon>
        <taxon>Methanobacteriota</taxon>
        <taxon>Stenosarchaea group</taxon>
        <taxon>Methanomicrobia</taxon>
        <taxon>Methanomicrobiales</taxon>
        <taxon>Methanomicrobiaceae</taxon>
        <taxon>Methanofollis</taxon>
    </lineage>
</organism>
<evidence type="ECO:0000313" key="2">
    <source>
        <dbReference type="Proteomes" id="UP000570823"/>
    </source>
</evidence>
<dbReference type="EMBL" id="JABXWR010000001">
    <property type="protein sequence ID" value="NVO65976.1"/>
    <property type="molecule type" value="Genomic_DNA"/>
</dbReference>
<sequence>MEVLLVVAEGKNHGNALSMLISDRVLFYRAQFFLPPVGCVSYIIHLFLQGVVSRIEDPELDAPSRKTCEPSGNDLLGTLLHPLPVLTLHTHPEVWDCYPLTCAGQQGI</sequence>
<dbReference type="Proteomes" id="UP000570823">
    <property type="component" value="Unassembled WGS sequence"/>
</dbReference>